<reference evidence="5 6" key="1">
    <citation type="submission" date="2019-10" db="EMBL/GenBank/DDBJ databases">
        <title>Pseudomonas dajingensis sp. nov., isolated from the profound head ulcers of farmed Murray cod (Maccullochella peelii peelii).</title>
        <authorList>
            <person name="Liu Y."/>
        </authorList>
    </citation>
    <scope>NUCLEOTIDE SEQUENCE [LARGE SCALE GENOMIC DNA]</scope>
    <source>
        <strain evidence="5 6">MC042</strain>
    </source>
</reference>
<evidence type="ECO:0000256" key="2">
    <source>
        <dbReference type="SAM" id="MobiDB-lite"/>
    </source>
</evidence>
<feature type="transmembrane region" description="Helical" evidence="3">
    <location>
        <begin position="343"/>
        <end position="362"/>
    </location>
</feature>
<dbReference type="EMBL" id="WHUV01000002">
    <property type="protein sequence ID" value="MQA54019.1"/>
    <property type="molecule type" value="Genomic_DNA"/>
</dbReference>
<keyword evidence="3" id="KW-0812">Transmembrane</keyword>
<evidence type="ECO:0000256" key="1">
    <source>
        <dbReference type="ARBA" id="ARBA00023186"/>
    </source>
</evidence>
<protein>
    <submittedName>
        <fullName evidence="5">Molecular chaperone DnaJ</fullName>
    </submittedName>
</protein>
<comment type="caution">
    <text evidence="5">The sequence shown here is derived from an EMBL/GenBank/DDBJ whole genome shotgun (WGS) entry which is preliminary data.</text>
</comment>
<name>A0A7X1PKR4_9PSED</name>
<keyword evidence="3" id="KW-0472">Membrane</keyword>
<dbReference type="AlphaFoldDB" id="A0A7X1PKR4"/>
<proteinExistence type="predicted"/>
<evidence type="ECO:0000313" key="6">
    <source>
        <dbReference type="Proteomes" id="UP000486534"/>
    </source>
</evidence>
<sequence length="545" mass="61385">MSCWTLLGLPATPDTRTIKRHYAKLLKQTRPDEDPEAFQRLRDAYEQAMEQAQWLDEEQEPDTGAADEPSDNLATVQPTVQLTPAQRVAPLLEGIRIEQLDQRHEQAIASGCALEFELGLLRHCVERPEQSGQLLAWGFETFHWLSAWQHLDLPEYLTDALLRQCRHALEQSLRSALDRQDDEAFLHSYANRATHGWLDELDQRHWFNQCLAQMLADNPYWSSTLFQALCLGQGWKRGKDNLCPEHEWNRLLVREEGLAFIANQRALASQPPASPEQRAAYLLLAPISLHRRRAFARRLAEEDWAACRKLSSHLHAYYPQVAAEMPGGTPFFWRDWEFAFDSWPMYLALFSACLAGAVARYAPQGNSLGEIIGVTLFWSACFAGSAALLHWLWQPLAHRLWAHDHRLGSRLPGWLNPGQRLLPLRDLLPVAVLGPALSYICGPISAMVYLAVLPSVALARNIEVKHGISWRQLAPWQRRLLGGLGCVLLTIALVAIKLVGDYGTVTANQGLQQWSERLCARMPANAPGCAAPATSAQWYGREGTP</sequence>
<dbReference type="PROSITE" id="PS50076">
    <property type="entry name" value="DNAJ_2"/>
    <property type="match status" value="1"/>
</dbReference>
<organism evidence="5 6">
    <name type="scientific">Pseudomonas piscis</name>
    <dbReference type="NCBI Taxonomy" id="2614538"/>
    <lineage>
        <taxon>Bacteria</taxon>
        <taxon>Pseudomonadati</taxon>
        <taxon>Pseudomonadota</taxon>
        <taxon>Gammaproteobacteria</taxon>
        <taxon>Pseudomonadales</taxon>
        <taxon>Pseudomonadaceae</taxon>
        <taxon>Pseudomonas</taxon>
    </lineage>
</organism>
<dbReference type="SUPFAM" id="SSF46565">
    <property type="entry name" value="Chaperone J-domain"/>
    <property type="match status" value="1"/>
</dbReference>
<feature type="transmembrane region" description="Helical" evidence="3">
    <location>
        <begin position="374"/>
        <end position="393"/>
    </location>
</feature>
<feature type="domain" description="J" evidence="4">
    <location>
        <begin position="2"/>
        <end position="64"/>
    </location>
</feature>
<evidence type="ECO:0000259" key="4">
    <source>
        <dbReference type="PROSITE" id="PS50076"/>
    </source>
</evidence>
<dbReference type="Proteomes" id="UP000486534">
    <property type="component" value="Unassembled WGS sequence"/>
</dbReference>
<feature type="transmembrane region" description="Helical" evidence="3">
    <location>
        <begin position="480"/>
        <end position="500"/>
    </location>
</feature>
<evidence type="ECO:0000313" key="5">
    <source>
        <dbReference type="EMBL" id="MQA54019.1"/>
    </source>
</evidence>
<dbReference type="CDD" id="cd06257">
    <property type="entry name" value="DnaJ"/>
    <property type="match status" value="1"/>
</dbReference>
<gene>
    <name evidence="5" type="ORF">GDH07_11915</name>
</gene>
<dbReference type="Gene3D" id="1.10.287.110">
    <property type="entry name" value="DnaJ domain"/>
    <property type="match status" value="1"/>
</dbReference>
<evidence type="ECO:0000256" key="3">
    <source>
        <dbReference type="SAM" id="Phobius"/>
    </source>
</evidence>
<feature type="region of interest" description="Disordered" evidence="2">
    <location>
        <begin position="49"/>
        <end position="71"/>
    </location>
</feature>
<keyword evidence="3" id="KW-1133">Transmembrane helix</keyword>
<feature type="transmembrane region" description="Helical" evidence="3">
    <location>
        <begin position="436"/>
        <end position="459"/>
    </location>
</feature>
<accession>A0A7X1PKR4</accession>
<dbReference type="RefSeq" id="WP_152897648.1">
    <property type="nucleotide sequence ID" value="NZ_WHUV01000002.1"/>
</dbReference>
<keyword evidence="1" id="KW-0143">Chaperone</keyword>
<dbReference type="InterPro" id="IPR001623">
    <property type="entry name" value="DnaJ_domain"/>
</dbReference>
<dbReference type="InterPro" id="IPR036869">
    <property type="entry name" value="J_dom_sf"/>
</dbReference>